<comment type="subcellular location">
    <subcellularLocation>
        <location evidence="2">Nucleus</location>
        <location evidence="2">Nucleolus</location>
    </subcellularLocation>
</comment>
<dbReference type="Pfam" id="PF01868">
    <property type="entry name" value="RNase_P-MRP_p29"/>
    <property type="match status" value="1"/>
</dbReference>
<dbReference type="InterPro" id="IPR002730">
    <property type="entry name" value="Rpp29/RNP1"/>
</dbReference>
<dbReference type="Pfam" id="PF01363">
    <property type="entry name" value="FYVE"/>
    <property type="match status" value="1"/>
</dbReference>
<evidence type="ECO:0000256" key="10">
    <source>
        <dbReference type="ARBA" id="ARBA00023242"/>
    </source>
</evidence>
<feature type="domain" description="PH" evidence="14">
    <location>
        <begin position="233"/>
        <end position="329"/>
    </location>
</feature>
<dbReference type="InterPro" id="IPR011993">
    <property type="entry name" value="PH-like_dom_sf"/>
</dbReference>
<dbReference type="GO" id="GO:0008333">
    <property type="term" value="P:endosome to lysosome transport"/>
    <property type="evidence" value="ECO:0007669"/>
    <property type="project" value="TreeGrafter"/>
</dbReference>
<feature type="domain" description="FYVE-type" evidence="15">
    <location>
        <begin position="350"/>
        <end position="410"/>
    </location>
</feature>
<evidence type="ECO:0000256" key="4">
    <source>
        <dbReference type="ARBA" id="ARBA00016225"/>
    </source>
</evidence>
<dbReference type="InterPro" id="IPR017455">
    <property type="entry name" value="Znf_FYVE-rel"/>
</dbReference>
<dbReference type="GO" id="GO:0035091">
    <property type="term" value="F:phosphatidylinositol binding"/>
    <property type="evidence" value="ECO:0007669"/>
    <property type="project" value="TreeGrafter"/>
</dbReference>
<sequence length="479" mass="54794">MWVNLFVALILENKSKKEAEAFAYAFIAGSMKGTRAGSAEETLARKAVVLEYSREKRLGRSRRRRSSKRRSQGGKPLSAGEKRRLKVFDIKPEHQRYELFLPLHDLWKQYIMSICNGLRPGSSPQLVQQKLLKADFHGAILTVVRSKCPSYVGTTGILVQEFKHIFKIITKEDRLKVIPKNNSVFAVEVNGFVSHIYGSKFEYRASERSAKKFKAVESSFRMSGKPLATPGRVLFGEGQLLKRSRRGCQPKVFFLFSDVLVYGSIIVAGRWYKNQKTISLADIQLEDLKDSTWMENQWLIRTPRKSFYVAAGCPKEKQAWMEHIVACRDRWIQTVAAFTPSTFAATWIPDGASAVCMRCCNEFTAVLRRHHCRNCGFLVCGACSKQRAVLRHIHPIDLQRVCRLCSRRLLQEQQQEEEHLYVDVAAVLGEGEQEEEGKGMTLRNFHGWLNSQTQPHFMYLKPELPPRKTKLPPPDILLS</sequence>
<keyword evidence="5" id="KW-0597">Phosphoprotein</keyword>
<keyword evidence="10" id="KW-0539">Nucleus</keyword>
<comment type="caution">
    <text evidence="16">The sequence shown here is derived from an EMBL/GenBank/DDBJ whole genome shotgun (WGS) entry which is preliminary data.</text>
</comment>
<organism evidence="16 17">
    <name type="scientific">Merluccius polli</name>
    <name type="common">Benguela hake</name>
    <name type="synonym">Merluccius cadenati</name>
    <dbReference type="NCBI Taxonomy" id="89951"/>
    <lineage>
        <taxon>Eukaryota</taxon>
        <taxon>Metazoa</taxon>
        <taxon>Chordata</taxon>
        <taxon>Craniata</taxon>
        <taxon>Vertebrata</taxon>
        <taxon>Euteleostomi</taxon>
        <taxon>Actinopterygii</taxon>
        <taxon>Neopterygii</taxon>
        <taxon>Teleostei</taxon>
        <taxon>Neoteleostei</taxon>
        <taxon>Acanthomorphata</taxon>
        <taxon>Zeiogadaria</taxon>
        <taxon>Gadariae</taxon>
        <taxon>Gadiformes</taxon>
        <taxon>Gadoidei</taxon>
        <taxon>Merlucciidae</taxon>
        <taxon>Merluccius</taxon>
    </lineage>
</organism>
<dbReference type="AlphaFoldDB" id="A0AA47NUZ1"/>
<keyword evidence="8 12" id="KW-0863">Zinc-finger</keyword>
<evidence type="ECO:0000256" key="2">
    <source>
        <dbReference type="ARBA" id="ARBA00004604"/>
    </source>
</evidence>
<dbReference type="SUPFAM" id="SSF57903">
    <property type="entry name" value="FYVE/PHD zinc finger"/>
    <property type="match status" value="1"/>
</dbReference>
<dbReference type="InterPro" id="IPR011011">
    <property type="entry name" value="Znf_FYVE_PHD"/>
</dbReference>
<evidence type="ECO:0000256" key="12">
    <source>
        <dbReference type="PROSITE-ProRule" id="PRU00091"/>
    </source>
</evidence>
<proteinExistence type="inferred from homology"/>
<dbReference type="PROSITE" id="PS50003">
    <property type="entry name" value="PH_DOMAIN"/>
    <property type="match status" value="1"/>
</dbReference>
<dbReference type="SMART" id="SM00064">
    <property type="entry name" value="FYVE"/>
    <property type="match status" value="1"/>
</dbReference>
<dbReference type="PROSITE" id="PS50178">
    <property type="entry name" value="ZF_FYVE"/>
    <property type="match status" value="1"/>
</dbReference>
<evidence type="ECO:0000256" key="7">
    <source>
        <dbReference type="ARBA" id="ARBA00022723"/>
    </source>
</evidence>
<dbReference type="FunFam" id="2.30.30.210:FF:000001">
    <property type="entry name" value="Ribonuclease P protein subunit p29"/>
    <property type="match status" value="1"/>
</dbReference>
<dbReference type="EMBL" id="JAOPHQ010004342">
    <property type="protein sequence ID" value="KAK0139546.1"/>
    <property type="molecule type" value="Genomic_DNA"/>
</dbReference>
<dbReference type="InterPro" id="IPR036980">
    <property type="entry name" value="RNase_P/MRP_Rpp29_sf"/>
</dbReference>
<gene>
    <name evidence="16" type="primary">POP4_1</name>
    <name evidence="16" type="ORF">N1851_023576</name>
</gene>
<reference evidence="16" key="1">
    <citation type="journal article" date="2023" name="Front. Mar. Sci.">
        <title>A new Merluccius polli reference genome to investigate the effects of global change in West African waters.</title>
        <authorList>
            <person name="Mateo J.L."/>
            <person name="Blanco-Fernandez C."/>
            <person name="Garcia-Vazquez E."/>
            <person name="Machado-Schiaffino G."/>
        </authorList>
    </citation>
    <scope>NUCLEOTIDE SEQUENCE</scope>
    <source>
        <strain evidence="16">C29</strain>
        <tissue evidence="16">Fin</tissue>
    </source>
</reference>
<dbReference type="PANTHER" id="PTHR46280">
    <property type="entry name" value="PLECKSTRIN HOMOLOGY DOMAIN-CONTAINING FAMILY F MEMBER 2-RELATED"/>
    <property type="match status" value="1"/>
</dbReference>
<dbReference type="GO" id="GO:0001682">
    <property type="term" value="P:tRNA 5'-leader removal"/>
    <property type="evidence" value="ECO:0007669"/>
    <property type="project" value="InterPro"/>
</dbReference>
<protein>
    <recommendedName>
        <fullName evidence="4">Ribonuclease P protein subunit p29</fullName>
    </recommendedName>
</protein>
<keyword evidence="17" id="KW-1185">Reference proteome</keyword>
<dbReference type="Gene3D" id="2.30.29.30">
    <property type="entry name" value="Pleckstrin-homology domain (PH domain)/Phosphotyrosine-binding domain (PTB)"/>
    <property type="match status" value="1"/>
</dbReference>
<evidence type="ECO:0000256" key="13">
    <source>
        <dbReference type="SAM" id="MobiDB-lite"/>
    </source>
</evidence>
<feature type="compositionally biased region" description="Basic residues" evidence="13">
    <location>
        <begin position="59"/>
        <end position="72"/>
    </location>
</feature>
<evidence type="ECO:0000259" key="15">
    <source>
        <dbReference type="PROSITE" id="PS50178"/>
    </source>
</evidence>
<dbReference type="InterPro" id="IPR001849">
    <property type="entry name" value="PH_domain"/>
</dbReference>
<evidence type="ECO:0000256" key="5">
    <source>
        <dbReference type="ARBA" id="ARBA00022553"/>
    </source>
</evidence>
<evidence type="ECO:0000256" key="1">
    <source>
        <dbReference type="ARBA" id="ARBA00002435"/>
    </source>
</evidence>
<dbReference type="GO" id="GO:0005730">
    <property type="term" value="C:nucleolus"/>
    <property type="evidence" value="ECO:0007669"/>
    <property type="project" value="UniProtKB-SubCell"/>
</dbReference>
<evidence type="ECO:0000256" key="3">
    <source>
        <dbReference type="ARBA" id="ARBA00006181"/>
    </source>
</evidence>
<dbReference type="SMART" id="SM00233">
    <property type="entry name" value="PH"/>
    <property type="match status" value="1"/>
</dbReference>
<dbReference type="Gene3D" id="2.30.30.210">
    <property type="entry name" value="Ribonuclease P/MRP, subunit p29"/>
    <property type="match status" value="1"/>
</dbReference>
<keyword evidence="7" id="KW-0479">Metal-binding</keyword>
<name>A0AA47NUZ1_MERPO</name>
<dbReference type="GO" id="GO:0005769">
    <property type="term" value="C:early endosome"/>
    <property type="evidence" value="ECO:0007669"/>
    <property type="project" value="TreeGrafter"/>
</dbReference>
<dbReference type="InterPro" id="IPR013083">
    <property type="entry name" value="Znf_RING/FYVE/PHD"/>
</dbReference>
<dbReference type="InterPro" id="IPR000306">
    <property type="entry name" value="Znf_FYVE"/>
</dbReference>
<evidence type="ECO:0000256" key="11">
    <source>
        <dbReference type="ARBA" id="ARBA00046486"/>
    </source>
</evidence>
<dbReference type="GO" id="GO:0030677">
    <property type="term" value="C:ribonuclease P complex"/>
    <property type="evidence" value="ECO:0007669"/>
    <property type="project" value="InterPro"/>
</dbReference>
<feature type="region of interest" description="Disordered" evidence="13">
    <location>
        <begin position="58"/>
        <end position="79"/>
    </location>
</feature>
<dbReference type="PANTHER" id="PTHR46280:SF2">
    <property type="entry name" value="PLECKSTRIN HOMOLOGY DOMAIN-CONTAINING FAMILY F MEMBER 1"/>
    <property type="match status" value="1"/>
</dbReference>
<dbReference type="InterPro" id="IPR051765">
    <property type="entry name" value="PH_domain-containing_F"/>
</dbReference>
<keyword evidence="9" id="KW-0862">Zinc</keyword>
<accession>A0AA47NUZ1</accession>
<dbReference type="SUPFAM" id="SSF50729">
    <property type="entry name" value="PH domain-like"/>
    <property type="match status" value="1"/>
</dbReference>
<evidence type="ECO:0000256" key="9">
    <source>
        <dbReference type="ARBA" id="ARBA00022833"/>
    </source>
</evidence>
<evidence type="ECO:0000256" key="8">
    <source>
        <dbReference type="ARBA" id="ARBA00022771"/>
    </source>
</evidence>
<dbReference type="GO" id="GO:0008270">
    <property type="term" value="F:zinc ion binding"/>
    <property type="evidence" value="ECO:0007669"/>
    <property type="project" value="UniProtKB-KW"/>
</dbReference>
<comment type="subunit">
    <text evidence="11">Component of nuclear RNase P and RNase MRP ribonucleoproteins. RNase P consists of a catalytic RNA moiety and 10 different protein chains; POP1, POP4, POP5, POP7, RPP14, RPP21, RPP25, RPP30, RPP38 and RPP40. Within the RNase P complex, POP1, POP7 and RPP25 form the 'finger' subcomplex, POP5, RPP14, RPP40 and homodimeric RPP30 form the 'palm' subcomplex, and RPP21, POP4 and RPP38 form the 'wrist' subcomplex. All subunits of the RNase P complex interact with the catalytic RNA. Several subunits of RNase P are also part of the RNase MRP complex. RNase MRP consists of a catalytic RNA moiety and about 8 protein subunits; POP1, POP7, RPP25, RPP30, RPP38, RPP40 and possibly also POP4 and POP5.</text>
</comment>
<dbReference type="InterPro" id="IPR023534">
    <property type="entry name" value="Rof/RNase_P-like"/>
</dbReference>
<dbReference type="Gene3D" id="3.30.40.10">
    <property type="entry name" value="Zinc/RING finger domain, C3HC4 (zinc finger)"/>
    <property type="match status" value="1"/>
</dbReference>
<evidence type="ECO:0000313" key="16">
    <source>
        <dbReference type="EMBL" id="KAK0139546.1"/>
    </source>
</evidence>
<dbReference type="SUPFAM" id="SSF101744">
    <property type="entry name" value="Rof/RNase P subunit-like"/>
    <property type="match status" value="1"/>
</dbReference>
<evidence type="ECO:0000259" key="14">
    <source>
        <dbReference type="PROSITE" id="PS50003"/>
    </source>
</evidence>
<comment type="function">
    <text evidence="1">Component of ribonuclease P, a ribonucleoprotein complex that generates mature tRNA molecules by cleaving their 5'-ends.</text>
</comment>
<dbReference type="GO" id="GO:0007032">
    <property type="term" value="P:endosome organization"/>
    <property type="evidence" value="ECO:0007669"/>
    <property type="project" value="TreeGrafter"/>
</dbReference>
<evidence type="ECO:0000313" key="17">
    <source>
        <dbReference type="Proteomes" id="UP001174136"/>
    </source>
</evidence>
<evidence type="ECO:0000256" key="6">
    <source>
        <dbReference type="ARBA" id="ARBA00022694"/>
    </source>
</evidence>
<dbReference type="Pfam" id="PF00169">
    <property type="entry name" value="PH"/>
    <property type="match status" value="1"/>
</dbReference>
<dbReference type="SMART" id="SM00538">
    <property type="entry name" value="POP4"/>
    <property type="match status" value="1"/>
</dbReference>
<comment type="similarity">
    <text evidence="3">Belongs to the eukaryotic/archaeal RNase P protein component 1 family.</text>
</comment>
<dbReference type="GO" id="GO:0003723">
    <property type="term" value="F:RNA binding"/>
    <property type="evidence" value="ECO:0007669"/>
    <property type="project" value="InterPro"/>
</dbReference>
<keyword evidence="6" id="KW-0819">tRNA processing</keyword>
<dbReference type="Proteomes" id="UP001174136">
    <property type="component" value="Unassembled WGS sequence"/>
</dbReference>